<evidence type="ECO:0008006" key="14">
    <source>
        <dbReference type="Google" id="ProtNLM"/>
    </source>
</evidence>
<reference evidence="12 13" key="1">
    <citation type="submission" date="2014-04" db="EMBL/GenBank/DDBJ databases">
        <authorList>
            <consortium name="International Citrus Genome Consortium"/>
            <person name="Gmitter F."/>
            <person name="Chen C."/>
            <person name="Farmerie W."/>
            <person name="Harkins T."/>
            <person name="Desany B."/>
            <person name="Mohiuddin M."/>
            <person name="Kodira C."/>
            <person name="Borodovsky M."/>
            <person name="Lomsadze A."/>
            <person name="Burns P."/>
            <person name="Jenkins J."/>
            <person name="Prochnik S."/>
            <person name="Shu S."/>
            <person name="Chapman J."/>
            <person name="Pitluck S."/>
            <person name="Schmutz J."/>
            <person name="Rokhsar D."/>
        </authorList>
    </citation>
    <scope>NUCLEOTIDE SEQUENCE</scope>
</reference>
<dbReference type="Pfam" id="PF13855">
    <property type="entry name" value="LRR_8"/>
    <property type="match status" value="1"/>
</dbReference>
<keyword evidence="10" id="KW-0472">Membrane</keyword>
<dbReference type="Pfam" id="PF12799">
    <property type="entry name" value="LRR_4"/>
    <property type="match status" value="2"/>
</dbReference>
<organism evidence="12 13">
    <name type="scientific">Citrus sinensis</name>
    <name type="common">Sweet orange</name>
    <name type="synonym">Citrus aurantium var. sinensis</name>
    <dbReference type="NCBI Taxonomy" id="2711"/>
    <lineage>
        <taxon>Eukaryota</taxon>
        <taxon>Viridiplantae</taxon>
        <taxon>Streptophyta</taxon>
        <taxon>Embryophyta</taxon>
        <taxon>Tracheophyta</taxon>
        <taxon>Spermatophyta</taxon>
        <taxon>Magnoliopsida</taxon>
        <taxon>eudicotyledons</taxon>
        <taxon>Gunneridae</taxon>
        <taxon>Pentapetalae</taxon>
        <taxon>rosids</taxon>
        <taxon>malvids</taxon>
        <taxon>Sapindales</taxon>
        <taxon>Rutaceae</taxon>
        <taxon>Aurantioideae</taxon>
        <taxon>Citrus</taxon>
    </lineage>
</organism>
<dbReference type="InterPro" id="IPR025875">
    <property type="entry name" value="Leu-rich_rpt_4"/>
</dbReference>
<dbReference type="SUPFAM" id="SSF52058">
    <property type="entry name" value="L domain-like"/>
    <property type="match status" value="2"/>
</dbReference>
<keyword evidence="11" id="KW-0325">Glycoprotein</keyword>
<accession>A0A067DBR9</accession>
<dbReference type="InterPro" id="IPR032675">
    <property type="entry name" value="LRR_dom_sf"/>
</dbReference>
<keyword evidence="8" id="KW-0067">ATP-binding</keyword>
<keyword evidence="9" id="KW-1133">Transmembrane helix</keyword>
<keyword evidence="6" id="KW-0677">Repeat</keyword>
<evidence type="ECO:0000256" key="11">
    <source>
        <dbReference type="ARBA" id="ARBA00023180"/>
    </source>
</evidence>
<dbReference type="InterPro" id="IPR001611">
    <property type="entry name" value="Leu-rich_rpt"/>
</dbReference>
<dbReference type="FunFam" id="3.80.10.10:FF:000041">
    <property type="entry name" value="LRR receptor-like serine/threonine-protein kinase ERECTA"/>
    <property type="match status" value="2"/>
</dbReference>
<dbReference type="PRINTS" id="PR00019">
    <property type="entry name" value="LEURICHRPT"/>
</dbReference>
<evidence type="ECO:0000256" key="6">
    <source>
        <dbReference type="ARBA" id="ARBA00022737"/>
    </source>
</evidence>
<dbReference type="Pfam" id="PF00560">
    <property type="entry name" value="LRR_1"/>
    <property type="match status" value="2"/>
</dbReference>
<feature type="non-terminal residue" evidence="12">
    <location>
        <position position="468"/>
    </location>
</feature>
<dbReference type="Proteomes" id="UP000027120">
    <property type="component" value="Unassembled WGS sequence"/>
</dbReference>
<evidence type="ECO:0000256" key="9">
    <source>
        <dbReference type="ARBA" id="ARBA00022989"/>
    </source>
</evidence>
<dbReference type="Gene3D" id="3.80.10.10">
    <property type="entry name" value="Ribonuclease Inhibitor"/>
    <property type="match status" value="3"/>
</dbReference>
<dbReference type="InterPro" id="IPR050647">
    <property type="entry name" value="Plant_LRR-RLKs"/>
</dbReference>
<dbReference type="GO" id="GO:0016020">
    <property type="term" value="C:membrane"/>
    <property type="evidence" value="ECO:0007669"/>
    <property type="project" value="UniProtKB-SubCell"/>
</dbReference>
<name>A0A067DBR9_CITSI</name>
<evidence type="ECO:0000256" key="4">
    <source>
        <dbReference type="ARBA" id="ARBA00022692"/>
    </source>
</evidence>
<keyword evidence="3" id="KW-0433">Leucine-rich repeat</keyword>
<evidence type="ECO:0000256" key="10">
    <source>
        <dbReference type="ARBA" id="ARBA00023136"/>
    </source>
</evidence>
<comment type="similarity">
    <text evidence="2">Belongs to the RLP family.</text>
</comment>
<dbReference type="PANTHER" id="PTHR48056">
    <property type="entry name" value="LRR RECEPTOR-LIKE SERINE/THREONINE-PROTEIN KINASE-RELATED"/>
    <property type="match status" value="1"/>
</dbReference>
<keyword evidence="5" id="KW-0732">Signal</keyword>
<proteinExistence type="inferred from homology"/>
<evidence type="ECO:0000256" key="2">
    <source>
        <dbReference type="ARBA" id="ARBA00009592"/>
    </source>
</evidence>
<dbReference type="InterPro" id="IPR003591">
    <property type="entry name" value="Leu-rich_rpt_typical-subtyp"/>
</dbReference>
<evidence type="ECO:0000313" key="12">
    <source>
        <dbReference type="EMBL" id="KDO40449.1"/>
    </source>
</evidence>
<evidence type="ECO:0000256" key="3">
    <source>
        <dbReference type="ARBA" id="ARBA00022614"/>
    </source>
</evidence>
<protein>
    <recommendedName>
        <fullName evidence="14">Leucine-rich repeat-containing N-terminal plant-type domain-containing protein</fullName>
    </recommendedName>
</protein>
<sequence>MGSFSSLNTLCLMDNNLTEIVTTTTQELHNFTNLEYLTLDFSSLHISLLQSIASIFPSLKSLSMIDCKVNGVVRSQGFPHFKSLEYLDMNTACIALNASFLQIIGASMPFLKYLSLSYFTFGTNSSRILDQGLCPLVHLQELHMANNDLRGSLPWCLANMTSLRTLDVSSNQLTGSISSSPLILDAYNNEINAEITESHSLTAPNFQLKSLSLSSGYEDGVTFPKFLHHQNKLEDVDLSHIKMNGEFPNWLLENNTKLESLSLVNDSLAGPFRLPIHSHKSLRLLDVSNNNFQGRIPAEIGDILPSLSSFNISMNALDGSIPSSFGNMNFLQILDLSNNHLTGEIPEHLAIGCVNLEILVLSNNNLEGHMFSKNFNLTKLSWLLLEDNHFVEEIPQSLSKCLSLEGLHLNNNNLSGKIPQWLGNLTGLQYIIIPENHLEGPIPVAFCQLDSLQILGISDNNISGSLPS</sequence>
<comment type="subcellular location">
    <subcellularLocation>
        <location evidence="1">Membrane</location>
        <topology evidence="1">Single-pass type I membrane protein</topology>
    </subcellularLocation>
</comment>
<evidence type="ECO:0000313" key="13">
    <source>
        <dbReference type="Proteomes" id="UP000027120"/>
    </source>
</evidence>
<gene>
    <name evidence="12" type="ORF">CISIN_1g0388582mg</name>
</gene>
<dbReference type="GO" id="GO:0005524">
    <property type="term" value="F:ATP binding"/>
    <property type="evidence" value="ECO:0007669"/>
    <property type="project" value="UniProtKB-KW"/>
</dbReference>
<evidence type="ECO:0000256" key="8">
    <source>
        <dbReference type="ARBA" id="ARBA00022840"/>
    </source>
</evidence>
<evidence type="ECO:0000256" key="7">
    <source>
        <dbReference type="ARBA" id="ARBA00022741"/>
    </source>
</evidence>
<keyword evidence="7" id="KW-0547">Nucleotide-binding</keyword>
<keyword evidence="4" id="KW-0812">Transmembrane</keyword>
<evidence type="ECO:0000256" key="1">
    <source>
        <dbReference type="ARBA" id="ARBA00004479"/>
    </source>
</evidence>
<dbReference type="PANTHER" id="PTHR48056:SF81">
    <property type="entry name" value="RECEPTOR PROTEIN-TYROSINE KINASE CEPR1"/>
    <property type="match status" value="1"/>
</dbReference>
<dbReference type="SMART" id="SM00369">
    <property type="entry name" value="LRR_TYP"/>
    <property type="match status" value="5"/>
</dbReference>
<dbReference type="AlphaFoldDB" id="A0A067DBR9"/>
<keyword evidence="13" id="KW-1185">Reference proteome</keyword>
<evidence type="ECO:0000256" key="5">
    <source>
        <dbReference type="ARBA" id="ARBA00022729"/>
    </source>
</evidence>
<dbReference type="EMBL" id="KK785944">
    <property type="protein sequence ID" value="KDO40449.1"/>
    <property type="molecule type" value="Genomic_DNA"/>
</dbReference>